<evidence type="ECO:0000259" key="6">
    <source>
        <dbReference type="Pfam" id="PF04084"/>
    </source>
</evidence>
<sequence>MHSVGEVLEKLPPKHQKEQAALVASYKASYEKWHFQLRSGFGLLMYGFGSKKALLEDFATAVLVDGPVVVVNGYLPVVRMKNVVFTIASALWEENCAQASGSAKRRKSITGQPLLTQTLEDLLTFIQGKSESDCVYVIVHNIDGPGVRDDDIQRTLALVAACPCVRFVASVDNVNAPLLWDKQMANTQYNWWWHHTPTYDDYSVEGIYLPVHLAAGGSLETIKSASLVLRSLTPNAQSVFKALADFQLAHPEDKGLPLHQLYSSCRDQFLVSSELTLRAHLTEFKDHELVRWRRGHDGQDCLFIPLTVDALSKLLQDVYQ</sequence>
<dbReference type="Pfam" id="PF04084">
    <property type="entry name" value="RecA-like_ORC2"/>
    <property type="match status" value="1"/>
</dbReference>
<dbReference type="AlphaFoldDB" id="A0A2R6WDE1"/>
<dbReference type="EMBL" id="KZ772778">
    <property type="protein sequence ID" value="PTQ31844.1"/>
    <property type="molecule type" value="Genomic_DNA"/>
</dbReference>
<dbReference type="Gramene" id="Mp5g21640.1">
    <property type="protein sequence ID" value="Mp5g21640.1.cds"/>
    <property type="gene ID" value="Mp5g21640"/>
</dbReference>
<comment type="similarity">
    <text evidence="2 5">Belongs to the ORC2 family.</text>
</comment>
<gene>
    <name evidence="8" type="ORF">MARPO_0106s0035</name>
</gene>
<evidence type="ECO:0000259" key="7">
    <source>
        <dbReference type="Pfam" id="PF24882"/>
    </source>
</evidence>
<evidence type="ECO:0000256" key="2">
    <source>
        <dbReference type="ARBA" id="ARBA00007421"/>
    </source>
</evidence>
<evidence type="ECO:0000313" key="9">
    <source>
        <dbReference type="Proteomes" id="UP000244005"/>
    </source>
</evidence>
<keyword evidence="3 5" id="KW-0235">DNA replication</keyword>
<keyword evidence="9" id="KW-1185">Reference proteome</keyword>
<name>A0A2R6WDE1_MARPO</name>
<reference evidence="9" key="1">
    <citation type="journal article" date="2017" name="Cell">
        <title>Insights into land plant evolution garnered from the Marchantia polymorpha genome.</title>
        <authorList>
            <person name="Bowman J.L."/>
            <person name="Kohchi T."/>
            <person name="Yamato K.T."/>
            <person name="Jenkins J."/>
            <person name="Shu S."/>
            <person name="Ishizaki K."/>
            <person name="Yamaoka S."/>
            <person name="Nishihama R."/>
            <person name="Nakamura Y."/>
            <person name="Berger F."/>
            <person name="Adam C."/>
            <person name="Aki S.S."/>
            <person name="Althoff F."/>
            <person name="Araki T."/>
            <person name="Arteaga-Vazquez M.A."/>
            <person name="Balasubrmanian S."/>
            <person name="Barry K."/>
            <person name="Bauer D."/>
            <person name="Boehm C.R."/>
            <person name="Briginshaw L."/>
            <person name="Caballero-Perez J."/>
            <person name="Catarino B."/>
            <person name="Chen F."/>
            <person name="Chiyoda S."/>
            <person name="Chovatia M."/>
            <person name="Davies K.M."/>
            <person name="Delmans M."/>
            <person name="Demura T."/>
            <person name="Dierschke T."/>
            <person name="Dolan L."/>
            <person name="Dorantes-Acosta A.E."/>
            <person name="Eklund D.M."/>
            <person name="Florent S.N."/>
            <person name="Flores-Sandoval E."/>
            <person name="Fujiyama A."/>
            <person name="Fukuzawa H."/>
            <person name="Galik B."/>
            <person name="Grimanelli D."/>
            <person name="Grimwood J."/>
            <person name="Grossniklaus U."/>
            <person name="Hamada T."/>
            <person name="Haseloff J."/>
            <person name="Hetherington A.J."/>
            <person name="Higo A."/>
            <person name="Hirakawa Y."/>
            <person name="Hundley H.N."/>
            <person name="Ikeda Y."/>
            <person name="Inoue K."/>
            <person name="Inoue S.I."/>
            <person name="Ishida S."/>
            <person name="Jia Q."/>
            <person name="Kakita M."/>
            <person name="Kanazawa T."/>
            <person name="Kawai Y."/>
            <person name="Kawashima T."/>
            <person name="Kennedy M."/>
            <person name="Kinose K."/>
            <person name="Kinoshita T."/>
            <person name="Kohara Y."/>
            <person name="Koide E."/>
            <person name="Komatsu K."/>
            <person name="Kopischke S."/>
            <person name="Kubo M."/>
            <person name="Kyozuka J."/>
            <person name="Lagercrantz U."/>
            <person name="Lin S.S."/>
            <person name="Lindquist E."/>
            <person name="Lipzen A.M."/>
            <person name="Lu C.W."/>
            <person name="De Luna E."/>
            <person name="Martienssen R.A."/>
            <person name="Minamino N."/>
            <person name="Mizutani M."/>
            <person name="Mizutani M."/>
            <person name="Mochizuki N."/>
            <person name="Monte I."/>
            <person name="Mosher R."/>
            <person name="Nagasaki H."/>
            <person name="Nakagami H."/>
            <person name="Naramoto S."/>
            <person name="Nishitani K."/>
            <person name="Ohtani M."/>
            <person name="Okamoto T."/>
            <person name="Okumura M."/>
            <person name="Phillips J."/>
            <person name="Pollak B."/>
            <person name="Reinders A."/>
            <person name="Rovekamp M."/>
            <person name="Sano R."/>
            <person name="Sawa S."/>
            <person name="Schmid M.W."/>
            <person name="Shirakawa M."/>
            <person name="Solano R."/>
            <person name="Spunde A."/>
            <person name="Suetsugu N."/>
            <person name="Sugano S."/>
            <person name="Sugiyama A."/>
            <person name="Sun R."/>
            <person name="Suzuki Y."/>
            <person name="Takenaka M."/>
            <person name="Takezawa D."/>
            <person name="Tomogane H."/>
            <person name="Tsuzuki M."/>
            <person name="Ueda T."/>
            <person name="Umeda M."/>
            <person name="Ward J.M."/>
            <person name="Watanabe Y."/>
            <person name="Yazaki K."/>
            <person name="Yokoyama R."/>
            <person name="Yoshitake Y."/>
            <person name="Yotsui I."/>
            <person name="Zachgo S."/>
            <person name="Schmutz J."/>
        </authorList>
    </citation>
    <scope>NUCLEOTIDE SEQUENCE [LARGE SCALE GENOMIC DNA]</scope>
    <source>
        <strain evidence="9">Tak-1</strain>
    </source>
</reference>
<organism evidence="8 9">
    <name type="scientific">Marchantia polymorpha</name>
    <name type="common">Common liverwort</name>
    <name type="synonym">Marchantia aquatica</name>
    <dbReference type="NCBI Taxonomy" id="3197"/>
    <lineage>
        <taxon>Eukaryota</taxon>
        <taxon>Viridiplantae</taxon>
        <taxon>Streptophyta</taxon>
        <taxon>Embryophyta</taxon>
        <taxon>Marchantiophyta</taxon>
        <taxon>Marchantiopsida</taxon>
        <taxon>Marchantiidae</taxon>
        <taxon>Marchantiales</taxon>
        <taxon>Marchantiaceae</taxon>
        <taxon>Marchantia</taxon>
    </lineage>
</organism>
<comment type="function">
    <text evidence="5">Component of the origin recognition complex (ORC) that binds origins of replication. DNA-binding is ATP-dependent. ORC is required to assemble the pre-replication complex necessary to initiate DNA replication.</text>
</comment>
<dbReference type="InterPro" id="IPR056772">
    <property type="entry name" value="RecA-like_ORC2"/>
</dbReference>
<proteinExistence type="inferred from homology"/>
<dbReference type="GO" id="GO:0003688">
    <property type="term" value="F:DNA replication origin binding"/>
    <property type="evidence" value="ECO:0000318"/>
    <property type="project" value="GO_Central"/>
</dbReference>
<dbReference type="GO" id="GO:0006260">
    <property type="term" value="P:DNA replication"/>
    <property type="evidence" value="ECO:0007669"/>
    <property type="project" value="UniProtKB-UniRule"/>
</dbReference>
<keyword evidence="4 5" id="KW-0539">Nucleus</keyword>
<dbReference type="PANTHER" id="PTHR14052:SF0">
    <property type="entry name" value="ORIGIN RECOGNITION COMPLEX SUBUNIT 2"/>
    <property type="match status" value="1"/>
</dbReference>
<evidence type="ECO:0000256" key="3">
    <source>
        <dbReference type="ARBA" id="ARBA00022705"/>
    </source>
</evidence>
<dbReference type="OrthoDB" id="20198at2759"/>
<evidence type="ECO:0000256" key="1">
    <source>
        <dbReference type="ARBA" id="ARBA00004123"/>
    </source>
</evidence>
<dbReference type="OMA" id="YDFELAY"/>
<dbReference type="GO" id="GO:0005664">
    <property type="term" value="C:nuclear origin of replication recognition complex"/>
    <property type="evidence" value="ECO:0000318"/>
    <property type="project" value="GO_Central"/>
</dbReference>
<feature type="domain" description="Origin recognition complex subunit 2 winged-helix" evidence="7">
    <location>
        <begin position="250"/>
        <end position="309"/>
    </location>
</feature>
<feature type="domain" description="Origin recognition complex subunit 2 RecA-like" evidence="6">
    <location>
        <begin position="19"/>
        <end position="195"/>
    </location>
</feature>
<protein>
    <recommendedName>
        <fullName evidence="5">Origin recognition complex subunit 2</fullName>
    </recommendedName>
</protein>
<accession>A0A2R6WDE1</accession>
<evidence type="ECO:0000256" key="5">
    <source>
        <dbReference type="RuleBase" id="RU368084"/>
    </source>
</evidence>
<dbReference type="InterPro" id="IPR007220">
    <property type="entry name" value="ORC2"/>
</dbReference>
<dbReference type="PANTHER" id="PTHR14052">
    <property type="entry name" value="ORIGIN RECOGNITION COMPLEX SUBUNIT 2"/>
    <property type="match status" value="1"/>
</dbReference>
<dbReference type="InterPro" id="IPR056773">
    <property type="entry name" value="WHD_ORC2"/>
</dbReference>
<evidence type="ECO:0000256" key="4">
    <source>
        <dbReference type="ARBA" id="ARBA00023242"/>
    </source>
</evidence>
<comment type="subcellular location">
    <subcellularLocation>
        <location evidence="1 5">Nucleus</location>
    </subcellularLocation>
</comment>
<dbReference type="Pfam" id="PF24882">
    <property type="entry name" value="WHD_ORC2"/>
    <property type="match status" value="1"/>
</dbReference>
<evidence type="ECO:0000313" key="8">
    <source>
        <dbReference type="EMBL" id="PTQ31844.1"/>
    </source>
</evidence>
<comment type="subunit">
    <text evidence="5">Component of the origin recognition complex (ORC).</text>
</comment>
<dbReference type="Proteomes" id="UP000244005">
    <property type="component" value="Unassembled WGS sequence"/>
</dbReference>